<dbReference type="RefSeq" id="WP_391933395.1">
    <property type="nucleotide sequence ID" value="NZ_JBIBSM010000003.1"/>
</dbReference>
<gene>
    <name evidence="1" type="ORF">ACF05T_06630</name>
</gene>
<comment type="caution">
    <text evidence="1">The sequence shown here is derived from an EMBL/GenBank/DDBJ whole genome shotgun (WGS) entry which is preliminary data.</text>
</comment>
<evidence type="ECO:0000313" key="1">
    <source>
        <dbReference type="EMBL" id="MFF8275779.1"/>
    </source>
</evidence>
<accession>A0ABW6Y7J1</accession>
<keyword evidence="2" id="KW-1185">Reference proteome</keyword>
<proteinExistence type="predicted"/>
<evidence type="ECO:0000313" key="2">
    <source>
        <dbReference type="Proteomes" id="UP001603013"/>
    </source>
</evidence>
<protein>
    <submittedName>
        <fullName evidence="1">DUF6193 family natural product biosynthesis protein</fullName>
    </submittedName>
</protein>
<reference evidence="1 2" key="1">
    <citation type="submission" date="2024-10" db="EMBL/GenBank/DDBJ databases">
        <title>The Natural Products Discovery Center: Release of the First 8490 Sequenced Strains for Exploring Actinobacteria Biosynthetic Diversity.</title>
        <authorList>
            <person name="Kalkreuter E."/>
            <person name="Kautsar S.A."/>
            <person name="Yang D."/>
            <person name="Bader C.D."/>
            <person name="Teijaro C.N."/>
            <person name="Fluegel L."/>
            <person name="Davis C.M."/>
            <person name="Simpson J.R."/>
            <person name="Lauterbach L."/>
            <person name="Steele A.D."/>
            <person name="Gui C."/>
            <person name="Meng S."/>
            <person name="Li G."/>
            <person name="Viehrig K."/>
            <person name="Ye F."/>
            <person name="Su P."/>
            <person name="Kiefer A.F."/>
            <person name="Nichols A."/>
            <person name="Cepeda A.J."/>
            <person name="Yan W."/>
            <person name="Fan B."/>
            <person name="Jiang Y."/>
            <person name="Adhikari A."/>
            <person name="Zheng C.-J."/>
            <person name="Schuster L."/>
            <person name="Cowan T.M."/>
            <person name="Smanski M.J."/>
            <person name="Chevrette M.G."/>
            <person name="De Carvalho L.P.S."/>
            <person name="Shen B."/>
        </authorList>
    </citation>
    <scope>NUCLEOTIDE SEQUENCE [LARGE SCALE GENOMIC DNA]</scope>
    <source>
        <strain evidence="1 2">NPDC015755</strain>
    </source>
</reference>
<name>A0ABW6Y7J1_9ACTN</name>
<organism evidence="1 2">
    <name type="scientific">Streptomyces lateritius</name>
    <dbReference type="NCBI Taxonomy" id="67313"/>
    <lineage>
        <taxon>Bacteria</taxon>
        <taxon>Bacillati</taxon>
        <taxon>Actinomycetota</taxon>
        <taxon>Actinomycetes</taxon>
        <taxon>Kitasatosporales</taxon>
        <taxon>Streptomycetaceae</taxon>
        <taxon>Streptomyces</taxon>
    </lineage>
</organism>
<dbReference type="EMBL" id="JBIBSM010000003">
    <property type="protein sequence ID" value="MFF8275779.1"/>
    <property type="molecule type" value="Genomic_DNA"/>
</dbReference>
<dbReference type="Proteomes" id="UP001603013">
    <property type="component" value="Unassembled WGS sequence"/>
</dbReference>
<sequence>MRGPKGGGTVGRAETREEAFALVVAHLPDECGSAGVEVRAGCGRGGEGRGPVARWGEGSFRRVRSGRLGGRDECWALSHASVRVHRCDDGCAAIGEERPEWGTEETSSRN</sequence>